<dbReference type="GO" id="GO:0004084">
    <property type="term" value="F:branched-chain-amino-acid transaminase activity"/>
    <property type="evidence" value="ECO:0007669"/>
    <property type="project" value="UniProtKB-EC"/>
</dbReference>
<dbReference type="InterPro" id="IPR033939">
    <property type="entry name" value="BCAT_family"/>
</dbReference>
<keyword evidence="18" id="KW-1185">Reference proteome</keyword>
<sequence length="355" mass="40006">METKLQIDITKTSKSKLQETDFDNLVFGKTISDHMFVADFKKGEWTDFRIEPYAPLSLNPANATLHYGQSVFEGMKAYKNDEGDILLFRADANQKRLNESAVRMCIPEVPEELFMEGLMQLLDLDRDWIPNKPGYSLYIRPFIFATDDYLGIRPSENYKFMIFTCPVGHYYSKPVTVKVEQKYTRAAEGGTGAAKAAGNYAGSLYPALLAQKEGYDQLIWTDGKTHQNIEESGTMNLMFMINNTLITAPTNKGTILKGITRDSVLKLAKEMGYPVEERFLTVQELEKALIENSIQEAFGTGTAATIAHIAKIHLNGVDYELSSKSPDSFSIQVLETLDKIKYGKVEDNRGWIIKL</sequence>
<accession>A0A1W2HB38</accession>
<dbReference type="EC" id="2.6.1.42" evidence="7"/>
<dbReference type="PIRSF" id="PIRSF006468">
    <property type="entry name" value="BCAT1"/>
    <property type="match status" value="1"/>
</dbReference>
<comment type="function">
    <text evidence="2">Acts on leucine, isoleucine and valine.</text>
</comment>
<dbReference type="UniPathway" id="UPA00047">
    <property type="reaction ID" value="UER00058"/>
</dbReference>
<dbReference type="Proteomes" id="UP000192333">
    <property type="component" value="Chromosome I"/>
</dbReference>
<dbReference type="NCBIfam" id="TIGR01123">
    <property type="entry name" value="ilvE_II"/>
    <property type="match status" value="1"/>
</dbReference>
<comment type="catalytic activity">
    <reaction evidence="13">
        <text>L-valine + 2-oxoglutarate = 3-methyl-2-oxobutanoate + L-glutamate</text>
        <dbReference type="Rhea" id="RHEA:24813"/>
        <dbReference type="ChEBI" id="CHEBI:11851"/>
        <dbReference type="ChEBI" id="CHEBI:16810"/>
        <dbReference type="ChEBI" id="CHEBI:29985"/>
        <dbReference type="ChEBI" id="CHEBI:57762"/>
        <dbReference type="EC" id="2.6.1.42"/>
    </reaction>
</comment>
<comment type="catalytic activity">
    <reaction evidence="15">
        <text>L-leucine + 2-oxoglutarate = 4-methyl-2-oxopentanoate + L-glutamate</text>
        <dbReference type="Rhea" id="RHEA:18321"/>
        <dbReference type="ChEBI" id="CHEBI:16810"/>
        <dbReference type="ChEBI" id="CHEBI:17865"/>
        <dbReference type="ChEBI" id="CHEBI:29985"/>
        <dbReference type="ChEBI" id="CHEBI:57427"/>
        <dbReference type="EC" id="2.6.1.42"/>
    </reaction>
</comment>
<keyword evidence="10 17" id="KW-0808">Transferase</keyword>
<evidence type="ECO:0000256" key="10">
    <source>
        <dbReference type="ARBA" id="ARBA00022679"/>
    </source>
</evidence>
<evidence type="ECO:0000256" key="9">
    <source>
        <dbReference type="ARBA" id="ARBA00022605"/>
    </source>
</evidence>
<name>A0A1W2HB38_9BACT</name>
<dbReference type="UniPathway" id="UPA00048">
    <property type="reaction ID" value="UER00073"/>
</dbReference>
<dbReference type="InterPro" id="IPR043132">
    <property type="entry name" value="BCAT-like_C"/>
</dbReference>
<comment type="pathway">
    <text evidence="3">Amino-acid biosynthesis; L-isoleucine biosynthesis; L-isoleucine from 2-oxobutanoate: step 4/4.</text>
</comment>
<keyword evidence="12" id="KW-0100">Branched-chain amino acid biosynthesis</keyword>
<evidence type="ECO:0000313" key="17">
    <source>
        <dbReference type="EMBL" id="SMD45786.1"/>
    </source>
</evidence>
<evidence type="ECO:0000313" key="18">
    <source>
        <dbReference type="Proteomes" id="UP000192333"/>
    </source>
</evidence>
<dbReference type="GO" id="GO:0009097">
    <property type="term" value="P:isoleucine biosynthetic process"/>
    <property type="evidence" value="ECO:0007669"/>
    <property type="project" value="UniProtKB-UniPathway"/>
</dbReference>
<evidence type="ECO:0000256" key="6">
    <source>
        <dbReference type="ARBA" id="ARBA00009320"/>
    </source>
</evidence>
<dbReference type="UniPathway" id="UPA00049">
    <property type="reaction ID" value="UER00062"/>
</dbReference>
<evidence type="ECO:0000256" key="7">
    <source>
        <dbReference type="ARBA" id="ARBA00013053"/>
    </source>
</evidence>
<dbReference type="InterPro" id="IPR005786">
    <property type="entry name" value="B_amino_transII"/>
</dbReference>
<dbReference type="InterPro" id="IPR036038">
    <property type="entry name" value="Aminotransferase-like"/>
</dbReference>
<gene>
    <name evidence="17" type="ORF">SAMN00777080_4454</name>
</gene>
<dbReference type="AlphaFoldDB" id="A0A1W2HB38"/>
<comment type="catalytic activity">
    <reaction evidence="14">
        <text>L-isoleucine + 2-oxoglutarate = (S)-3-methyl-2-oxopentanoate + L-glutamate</text>
        <dbReference type="Rhea" id="RHEA:24801"/>
        <dbReference type="ChEBI" id="CHEBI:16810"/>
        <dbReference type="ChEBI" id="CHEBI:29985"/>
        <dbReference type="ChEBI" id="CHEBI:35146"/>
        <dbReference type="ChEBI" id="CHEBI:58045"/>
        <dbReference type="EC" id="2.6.1.42"/>
    </reaction>
</comment>
<dbReference type="InterPro" id="IPR043131">
    <property type="entry name" value="BCAT-like_N"/>
</dbReference>
<comment type="pathway">
    <text evidence="5">Amino-acid biosynthesis; L-leucine biosynthesis; L-leucine from 3-methyl-2-oxobutanoate: step 4/4.</text>
</comment>
<evidence type="ECO:0000256" key="1">
    <source>
        <dbReference type="ARBA" id="ARBA00001933"/>
    </source>
</evidence>
<comment type="similarity">
    <text evidence="6">Belongs to the class-IV pyridoxal-phosphate-dependent aminotransferase family.</text>
</comment>
<dbReference type="CDD" id="cd01557">
    <property type="entry name" value="BCAT_beta_family"/>
    <property type="match status" value="1"/>
</dbReference>
<dbReference type="PANTHER" id="PTHR11825">
    <property type="entry name" value="SUBGROUP IIII AMINOTRANSFERASE"/>
    <property type="match status" value="1"/>
</dbReference>
<dbReference type="STRING" id="758820.SAMN00777080_4454"/>
<evidence type="ECO:0000256" key="2">
    <source>
        <dbReference type="ARBA" id="ARBA00003109"/>
    </source>
</evidence>
<dbReference type="Gene3D" id="3.20.10.10">
    <property type="entry name" value="D-amino Acid Aminotransferase, subunit A, domain 2"/>
    <property type="match status" value="1"/>
</dbReference>
<evidence type="ECO:0000256" key="5">
    <source>
        <dbReference type="ARBA" id="ARBA00005072"/>
    </source>
</evidence>
<evidence type="ECO:0000256" key="8">
    <source>
        <dbReference type="ARBA" id="ARBA00022576"/>
    </source>
</evidence>
<dbReference type="PANTHER" id="PTHR11825:SF44">
    <property type="entry name" value="BRANCHED-CHAIN-AMINO-ACID AMINOTRANSFERASE"/>
    <property type="match status" value="1"/>
</dbReference>
<evidence type="ECO:0000256" key="16">
    <source>
        <dbReference type="PIRSR" id="PIRSR006468-1"/>
    </source>
</evidence>
<organism evidence="17 18">
    <name type="scientific">Aquiflexum balticum DSM 16537</name>
    <dbReference type="NCBI Taxonomy" id="758820"/>
    <lineage>
        <taxon>Bacteria</taxon>
        <taxon>Pseudomonadati</taxon>
        <taxon>Bacteroidota</taxon>
        <taxon>Cytophagia</taxon>
        <taxon>Cytophagales</taxon>
        <taxon>Cyclobacteriaceae</taxon>
        <taxon>Aquiflexum</taxon>
    </lineage>
</organism>
<comment type="pathway">
    <text evidence="4">Amino-acid biosynthesis; L-valine biosynthesis; L-valine from pyruvate: step 4/4.</text>
</comment>
<keyword evidence="11" id="KW-0663">Pyridoxal phosphate</keyword>
<dbReference type="NCBIfam" id="NF009897">
    <property type="entry name" value="PRK13357.1"/>
    <property type="match status" value="1"/>
</dbReference>
<reference evidence="18" key="1">
    <citation type="submission" date="2017-04" db="EMBL/GenBank/DDBJ databases">
        <authorList>
            <person name="Varghese N."/>
            <person name="Submissions S."/>
        </authorList>
    </citation>
    <scope>NUCLEOTIDE SEQUENCE [LARGE SCALE GENOMIC DNA]</scope>
    <source>
        <strain evidence="18">DSM 16537</strain>
    </source>
</reference>
<keyword evidence="9" id="KW-0028">Amino-acid biosynthesis</keyword>
<dbReference type="InterPro" id="IPR001544">
    <property type="entry name" value="Aminotrans_IV"/>
</dbReference>
<dbReference type="Pfam" id="PF01063">
    <property type="entry name" value="Aminotran_4"/>
    <property type="match status" value="1"/>
</dbReference>
<feature type="modified residue" description="N6-(pyridoxal phosphate)lysine" evidence="16">
    <location>
        <position position="195"/>
    </location>
</feature>
<dbReference type="Gene3D" id="3.30.470.10">
    <property type="match status" value="1"/>
</dbReference>
<proteinExistence type="inferred from homology"/>
<evidence type="ECO:0000256" key="11">
    <source>
        <dbReference type="ARBA" id="ARBA00022898"/>
    </source>
</evidence>
<dbReference type="SUPFAM" id="SSF56752">
    <property type="entry name" value="D-aminoacid aminotransferase-like PLP-dependent enzymes"/>
    <property type="match status" value="1"/>
</dbReference>
<dbReference type="OrthoDB" id="9804984at2"/>
<dbReference type="RefSeq" id="WP_084122761.1">
    <property type="nucleotide sequence ID" value="NZ_LT838813.1"/>
</dbReference>
<dbReference type="GO" id="GO:0009098">
    <property type="term" value="P:L-leucine biosynthetic process"/>
    <property type="evidence" value="ECO:0007669"/>
    <property type="project" value="UniProtKB-UniPathway"/>
</dbReference>
<dbReference type="GO" id="GO:0009099">
    <property type="term" value="P:L-valine biosynthetic process"/>
    <property type="evidence" value="ECO:0007669"/>
    <property type="project" value="UniProtKB-UniPathway"/>
</dbReference>
<comment type="cofactor">
    <cofactor evidence="1">
        <name>pyridoxal 5'-phosphate</name>
        <dbReference type="ChEBI" id="CHEBI:597326"/>
    </cofactor>
</comment>
<evidence type="ECO:0000256" key="3">
    <source>
        <dbReference type="ARBA" id="ARBA00004824"/>
    </source>
</evidence>
<evidence type="ECO:0000256" key="14">
    <source>
        <dbReference type="ARBA" id="ARBA00048798"/>
    </source>
</evidence>
<evidence type="ECO:0000256" key="13">
    <source>
        <dbReference type="ARBA" id="ARBA00048212"/>
    </source>
</evidence>
<evidence type="ECO:0000256" key="12">
    <source>
        <dbReference type="ARBA" id="ARBA00023304"/>
    </source>
</evidence>
<protein>
    <recommendedName>
        <fullName evidence="7">branched-chain-amino-acid transaminase</fullName>
        <ecNumber evidence="7">2.6.1.42</ecNumber>
    </recommendedName>
</protein>
<evidence type="ECO:0000256" key="4">
    <source>
        <dbReference type="ARBA" id="ARBA00004931"/>
    </source>
</evidence>
<keyword evidence="8 17" id="KW-0032">Aminotransferase</keyword>
<evidence type="ECO:0000256" key="15">
    <source>
        <dbReference type="ARBA" id="ARBA00049229"/>
    </source>
</evidence>
<dbReference type="EMBL" id="LT838813">
    <property type="protein sequence ID" value="SMD45786.1"/>
    <property type="molecule type" value="Genomic_DNA"/>
</dbReference>